<feature type="compositionally biased region" description="Basic and acidic residues" evidence="1">
    <location>
        <begin position="1"/>
        <end position="14"/>
    </location>
</feature>
<protein>
    <submittedName>
        <fullName evidence="2">Uncharacterized protein</fullName>
    </submittedName>
</protein>
<dbReference type="Proteomes" id="UP000054549">
    <property type="component" value="Unassembled WGS sequence"/>
</dbReference>
<evidence type="ECO:0000256" key="1">
    <source>
        <dbReference type="SAM" id="MobiDB-lite"/>
    </source>
</evidence>
<dbReference type="HOGENOM" id="CLU_2687296_0_0_1"/>
<gene>
    <name evidence="2" type="ORF">M378DRAFT_165074</name>
</gene>
<dbReference type="EMBL" id="KN818264">
    <property type="protein sequence ID" value="KIL62983.1"/>
    <property type="molecule type" value="Genomic_DNA"/>
</dbReference>
<sequence>MEKSRKLKRQDSRLLQRSCHAQNRVLHPDGRSLSAPTRMSSLIMMHNLVLFVRCNISFLKPIPISDFHLQVKYH</sequence>
<accession>A0A0C2X2Q6</accession>
<organism evidence="2 3">
    <name type="scientific">Amanita muscaria (strain Koide BX008)</name>
    <dbReference type="NCBI Taxonomy" id="946122"/>
    <lineage>
        <taxon>Eukaryota</taxon>
        <taxon>Fungi</taxon>
        <taxon>Dikarya</taxon>
        <taxon>Basidiomycota</taxon>
        <taxon>Agaricomycotina</taxon>
        <taxon>Agaricomycetes</taxon>
        <taxon>Agaricomycetidae</taxon>
        <taxon>Agaricales</taxon>
        <taxon>Pluteineae</taxon>
        <taxon>Amanitaceae</taxon>
        <taxon>Amanita</taxon>
    </lineage>
</organism>
<dbReference type="AlphaFoldDB" id="A0A0C2X2Q6"/>
<reference evidence="2 3" key="1">
    <citation type="submission" date="2014-04" db="EMBL/GenBank/DDBJ databases">
        <title>Evolutionary Origins and Diversification of the Mycorrhizal Mutualists.</title>
        <authorList>
            <consortium name="DOE Joint Genome Institute"/>
            <consortium name="Mycorrhizal Genomics Consortium"/>
            <person name="Kohler A."/>
            <person name="Kuo A."/>
            <person name="Nagy L.G."/>
            <person name="Floudas D."/>
            <person name="Copeland A."/>
            <person name="Barry K.W."/>
            <person name="Cichocki N."/>
            <person name="Veneault-Fourrey C."/>
            <person name="LaButti K."/>
            <person name="Lindquist E.A."/>
            <person name="Lipzen A."/>
            <person name="Lundell T."/>
            <person name="Morin E."/>
            <person name="Murat C."/>
            <person name="Riley R."/>
            <person name="Ohm R."/>
            <person name="Sun H."/>
            <person name="Tunlid A."/>
            <person name="Henrissat B."/>
            <person name="Grigoriev I.V."/>
            <person name="Hibbett D.S."/>
            <person name="Martin F."/>
        </authorList>
    </citation>
    <scope>NUCLEOTIDE SEQUENCE [LARGE SCALE GENOMIC DNA]</scope>
    <source>
        <strain evidence="2 3">Koide BX008</strain>
    </source>
</reference>
<evidence type="ECO:0000313" key="2">
    <source>
        <dbReference type="EMBL" id="KIL62983.1"/>
    </source>
</evidence>
<proteinExistence type="predicted"/>
<keyword evidence="3" id="KW-1185">Reference proteome</keyword>
<name>A0A0C2X2Q6_AMAMK</name>
<feature type="region of interest" description="Disordered" evidence="1">
    <location>
        <begin position="1"/>
        <end position="20"/>
    </location>
</feature>
<dbReference type="InParanoid" id="A0A0C2X2Q6"/>
<evidence type="ECO:0000313" key="3">
    <source>
        <dbReference type="Proteomes" id="UP000054549"/>
    </source>
</evidence>